<feature type="compositionally biased region" description="Gly residues" evidence="1">
    <location>
        <begin position="22"/>
        <end position="32"/>
    </location>
</feature>
<feature type="compositionally biased region" description="Basic and acidic residues" evidence="1">
    <location>
        <begin position="354"/>
        <end position="372"/>
    </location>
</feature>
<feature type="region of interest" description="Disordered" evidence="1">
    <location>
        <begin position="455"/>
        <end position="476"/>
    </location>
</feature>
<feature type="domain" description="DUF2786" evidence="2">
    <location>
        <begin position="229"/>
        <end position="268"/>
    </location>
</feature>
<name>A0A1V0TVZ5_9ACTN</name>
<evidence type="ECO:0000256" key="1">
    <source>
        <dbReference type="SAM" id="MobiDB-lite"/>
    </source>
</evidence>
<sequence length="476" mass="49815">MSRHGDSGSGERGGRGERGGTRKSGGSGGRGEGAGRRESTRRTAPAADEPLADELVADVLGRVRYAADGAAAEDAVEAGASLLAAAPAGWEAVSAAVVAAAAAGAAQCWTGGWQPADLERFLRRAADGATHAELAVDAIAADAARNPATRTPRGPRWADQLRRLGADVWWEADRGYLDALARRRRTTRFQTAYDTLAALRALARVPRITPLPSPPAPPAAHARSAAASRALGRIRGLLAKAEATTFAEEAEALSAKAQELMARHSIDEALLDSAAGSPHGTAGGPSAIRIGIEGPYEQAKALLLDAVATANRCQAVWAADIGFSTLIGFAPDLEATELLYTSLLLQSTTAMHRAGDAHARKKDEAPARKKQDGAPLTRGRSRRTRDFRQTFLVAYADRIRTRLTTATEAATTAATTDSPAPDLLPVLAARELAVEETTESLFPHTAPVRLRGIHDPAGWHAGNQAADRAHLGDGTP</sequence>
<dbReference type="KEGG" id="sgv:B1H19_25870"/>
<dbReference type="Proteomes" id="UP000192726">
    <property type="component" value="Chromosome"/>
</dbReference>
<feature type="region of interest" description="Disordered" evidence="1">
    <location>
        <begin position="1"/>
        <end position="50"/>
    </location>
</feature>
<evidence type="ECO:0000259" key="2">
    <source>
        <dbReference type="Pfam" id="PF10979"/>
    </source>
</evidence>
<keyword evidence="4" id="KW-1185">Reference proteome</keyword>
<dbReference type="AlphaFoldDB" id="A0A1V0TVZ5"/>
<dbReference type="STRING" id="553510.B1H19_25870"/>
<protein>
    <recommendedName>
        <fullName evidence="2">DUF2786 domain-containing protein</fullName>
    </recommendedName>
</protein>
<dbReference type="OrthoDB" id="3508128at2"/>
<organism evidence="3 4">
    <name type="scientific">Streptomyces gilvosporeus</name>
    <dbReference type="NCBI Taxonomy" id="553510"/>
    <lineage>
        <taxon>Bacteria</taxon>
        <taxon>Bacillati</taxon>
        <taxon>Actinomycetota</taxon>
        <taxon>Actinomycetes</taxon>
        <taxon>Kitasatosporales</taxon>
        <taxon>Streptomycetaceae</taxon>
        <taxon>Streptomyces</taxon>
    </lineage>
</organism>
<reference evidence="3 4" key="1">
    <citation type="submission" date="2017-04" db="EMBL/GenBank/DDBJ databases">
        <title>Complete Genome Sequence of Streptomyces gilvosporeus F607, a Capable Producer of Natamycin.</title>
        <authorList>
            <person name="Zong G."/>
            <person name="Zhong C."/>
            <person name="Fu J."/>
            <person name="Qin R."/>
            <person name="Cao G."/>
        </authorList>
    </citation>
    <scope>NUCLEOTIDE SEQUENCE [LARGE SCALE GENOMIC DNA]</scope>
    <source>
        <strain evidence="3 4">F607</strain>
    </source>
</reference>
<accession>A0A1V0TVZ5</accession>
<feature type="region of interest" description="Disordered" evidence="1">
    <location>
        <begin position="354"/>
        <end position="381"/>
    </location>
</feature>
<evidence type="ECO:0000313" key="4">
    <source>
        <dbReference type="Proteomes" id="UP000192726"/>
    </source>
</evidence>
<evidence type="ECO:0000313" key="3">
    <source>
        <dbReference type="EMBL" id="ARF57139.1"/>
    </source>
</evidence>
<dbReference type="EMBL" id="CP020569">
    <property type="protein sequence ID" value="ARF57139.1"/>
    <property type="molecule type" value="Genomic_DNA"/>
</dbReference>
<feature type="compositionally biased region" description="Basic and acidic residues" evidence="1">
    <location>
        <begin position="467"/>
        <end position="476"/>
    </location>
</feature>
<dbReference type="RefSeq" id="WP_083107149.1">
    <property type="nucleotide sequence ID" value="NZ_CP020569.1"/>
</dbReference>
<gene>
    <name evidence="3" type="ORF">B1H19_25870</name>
</gene>
<dbReference type="Pfam" id="PF10979">
    <property type="entry name" value="DUF2786"/>
    <property type="match status" value="1"/>
</dbReference>
<proteinExistence type="predicted"/>
<dbReference type="InterPro" id="IPR024498">
    <property type="entry name" value="DUF2786"/>
</dbReference>